<comment type="function">
    <text evidence="10">Part of the Sec protein translocase complex. Interacts with the SecYEG preprotein conducting channel. SecDF uses the proton motive force (PMF) to complete protein translocation after the ATP-dependent function of SecA.</text>
</comment>
<reference evidence="12 13" key="1">
    <citation type="journal article" date="2016" name="Nat. Commun.">
        <title>Thousands of microbial genomes shed light on interconnected biogeochemical processes in an aquifer system.</title>
        <authorList>
            <person name="Anantharaman K."/>
            <person name="Brown C.T."/>
            <person name="Hug L.A."/>
            <person name="Sharon I."/>
            <person name="Castelle C.J."/>
            <person name="Probst A.J."/>
            <person name="Thomas B.C."/>
            <person name="Singh A."/>
            <person name="Wilkins M.J."/>
            <person name="Karaoz U."/>
            <person name="Brodie E.L."/>
            <person name="Williams K.H."/>
            <person name="Hubbard S.S."/>
            <person name="Banfield J.F."/>
        </authorList>
    </citation>
    <scope>NUCLEOTIDE SEQUENCE [LARGE SCALE GENOMIC DNA]</scope>
</reference>
<evidence type="ECO:0000256" key="1">
    <source>
        <dbReference type="ARBA" id="ARBA00004651"/>
    </source>
</evidence>
<dbReference type="InterPro" id="IPR048634">
    <property type="entry name" value="SecD_SecF_C"/>
</dbReference>
<keyword evidence="9 10" id="KW-0472">Membrane</keyword>
<feature type="transmembrane region" description="Helical" evidence="10">
    <location>
        <begin position="124"/>
        <end position="143"/>
    </location>
</feature>
<organism evidence="12 13">
    <name type="scientific">Candidatus Nealsonbacteria bacterium RBG_13_42_11</name>
    <dbReference type="NCBI Taxonomy" id="1801663"/>
    <lineage>
        <taxon>Bacteria</taxon>
        <taxon>Candidatus Nealsoniibacteriota</taxon>
    </lineage>
</organism>
<keyword evidence="5 10" id="KW-0812">Transmembrane</keyword>
<evidence type="ECO:0000256" key="10">
    <source>
        <dbReference type="HAMAP-Rule" id="MF_01464"/>
    </source>
</evidence>
<dbReference type="Proteomes" id="UP000176755">
    <property type="component" value="Unassembled WGS sequence"/>
</dbReference>
<evidence type="ECO:0000256" key="5">
    <source>
        <dbReference type="ARBA" id="ARBA00022692"/>
    </source>
</evidence>
<dbReference type="GO" id="GO:0005886">
    <property type="term" value="C:plasma membrane"/>
    <property type="evidence" value="ECO:0007669"/>
    <property type="project" value="UniProtKB-SubCell"/>
</dbReference>
<evidence type="ECO:0000256" key="2">
    <source>
        <dbReference type="ARBA" id="ARBA00022448"/>
    </source>
</evidence>
<dbReference type="InterPro" id="IPR000731">
    <property type="entry name" value="SSD"/>
</dbReference>
<keyword evidence="7 10" id="KW-1133">Transmembrane helix</keyword>
<protein>
    <recommendedName>
        <fullName evidence="10">Protein-export membrane protein SecF</fullName>
    </recommendedName>
</protein>
<dbReference type="Pfam" id="PF07549">
    <property type="entry name" value="Sec_GG"/>
    <property type="match status" value="1"/>
</dbReference>
<feature type="transmembrane region" description="Helical" evidence="10">
    <location>
        <begin position="262"/>
        <end position="287"/>
    </location>
</feature>
<dbReference type="SUPFAM" id="SSF82866">
    <property type="entry name" value="Multidrug efflux transporter AcrB transmembrane domain"/>
    <property type="match status" value="1"/>
</dbReference>
<evidence type="ECO:0000256" key="6">
    <source>
        <dbReference type="ARBA" id="ARBA00022927"/>
    </source>
</evidence>
<name>A0A1G2E0R7_9BACT</name>
<dbReference type="NCBIfam" id="TIGR00966">
    <property type="entry name" value="transloc_SecF"/>
    <property type="match status" value="1"/>
</dbReference>
<evidence type="ECO:0000256" key="8">
    <source>
        <dbReference type="ARBA" id="ARBA00023010"/>
    </source>
</evidence>
<evidence type="ECO:0000256" key="3">
    <source>
        <dbReference type="ARBA" id="ARBA00022475"/>
    </source>
</evidence>
<evidence type="ECO:0000256" key="9">
    <source>
        <dbReference type="ARBA" id="ARBA00023136"/>
    </source>
</evidence>
<dbReference type="PANTHER" id="PTHR30081:SF8">
    <property type="entry name" value="PROTEIN TRANSLOCASE SUBUNIT SECF"/>
    <property type="match status" value="1"/>
</dbReference>
<dbReference type="InterPro" id="IPR022813">
    <property type="entry name" value="SecD/SecF_arch_bac"/>
</dbReference>
<proteinExistence type="inferred from homology"/>
<evidence type="ECO:0000256" key="4">
    <source>
        <dbReference type="ARBA" id="ARBA00022519"/>
    </source>
</evidence>
<dbReference type="Gene3D" id="1.20.1640.10">
    <property type="entry name" value="Multidrug efflux transporter AcrB transmembrane domain"/>
    <property type="match status" value="1"/>
</dbReference>
<dbReference type="InterPro" id="IPR005665">
    <property type="entry name" value="SecF_bac"/>
</dbReference>
<keyword evidence="8 10" id="KW-0811">Translocation</keyword>
<dbReference type="GO" id="GO:0006605">
    <property type="term" value="P:protein targeting"/>
    <property type="evidence" value="ECO:0007669"/>
    <property type="project" value="UniProtKB-UniRule"/>
</dbReference>
<dbReference type="GO" id="GO:0043952">
    <property type="term" value="P:protein transport by the Sec complex"/>
    <property type="evidence" value="ECO:0007669"/>
    <property type="project" value="UniProtKB-UniRule"/>
</dbReference>
<dbReference type="Pfam" id="PF02355">
    <property type="entry name" value="SecD_SecF_C"/>
    <property type="match status" value="1"/>
</dbReference>
<dbReference type="EMBL" id="MHLY01000004">
    <property type="protein sequence ID" value="OGZ18920.1"/>
    <property type="molecule type" value="Genomic_DNA"/>
</dbReference>
<keyword evidence="4" id="KW-0997">Cell inner membrane</keyword>
<keyword evidence="3 10" id="KW-1003">Cell membrane</keyword>
<dbReference type="HAMAP" id="MF_01464_B">
    <property type="entry name" value="SecF_B"/>
    <property type="match status" value="1"/>
</dbReference>
<feature type="transmembrane region" description="Helical" evidence="10">
    <location>
        <begin position="183"/>
        <end position="202"/>
    </location>
</feature>
<dbReference type="PRINTS" id="PR01755">
    <property type="entry name" value="SECFTRNLCASE"/>
</dbReference>
<sequence length="298" mass="33707">MKISFLKYKNIYYVFSGILLIASLASILFFGLRFGIDFLGGSILEVDFEVRPENQIIQEKIQDLNLGETIIQPTGEKGVILRFREIDETAHQQVIAKLNEISATTEKRFESIGPTIGKELRQKTIILIVVSLMALLIYIAIAFRKVSRPVSSWQYGIVSIFTLFFDILIPVGLFAFLGKFYNTQFNIPIITALLTILGYTINDKVIIFDRIRENLLRSRKENFEDLVNESLNQTLSRSLSTGTCTLLVLIAIFFLGGETLKYFALTLIVGIVSGTYSSIFLAAPLLVTWLKLRKKGWV</sequence>
<comment type="subunit">
    <text evidence="10">Forms a complex with SecD. Part of the essential Sec protein translocation apparatus which comprises SecA, SecYEG and auxiliary proteins SecDF. Other proteins may also be involved.</text>
</comment>
<dbReference type="InterPro" id="IPR022645">
    <property type="entry name" value="SecD/SecF_bac"/>
</dbReference>
<evidence type="ECO:0000259" key="11">
    <source>
        <dbReference type="PROSITE" id="PS50156"/>
    </source>
</evidence>
<feature type="transmembrane region" description="Helical" evidence="10">
    <location>
        <begin position="239"/>
        <end position="256"/>
    </location>
</feature>
<dbReference type="GO" id="GO:0015450">
    <property type="term" value="F:protein-transporting ATPase activity"/>
    <property type="evidence" value="ECO:0007669"/>
    <property type="project" value="InterPro"/>
</dbReference>
<dbReference type="InterPro" id="IPR022646">
    <property type="entry name" value="SecD/SecF_CS"/>
</dbReference>
<feature type="domain" description="SSD" evidence="11">
    <location>
        <begin position="124"/>
        <end position="288"/>
    </location>
</feature>
<comment type="similarity">
    <text evidence="10">Belongs to the SecD/SecF family. SecF subfamily.</text>
</comment>
<keyword evidence="6 10" id="KW-0653">Protein transport</keyword>
<evidence type="ECO:0000313" key="13">
    <source>
        <dbReference type="Proteomes" id="UP000176755"/>
    </source>
</evidence>
<evidence type="ECO:0000256" key="7">
    <source>
        <dbReference type="ARBA" id="ARBA00022989"/>
    </source>
</evidence>
<feature type="transmembrane region" description="Helical" evidence="10">
    <location>
        <begin position="12"/>
        <end position="32"/>
    </location>
</feature>
<comment type="caution">
    <text evidence="12">The sequence shown here is derived from an EMBL/GenBank/DDBJ whole genome shotgun (WGS) entry which is preliminary data.</text>
</comment>
<dbReference type="PANTHER" id="PTHR30081">
    <property type="entry name" value="PROTEIN-EXPORT MEMBRANE PROTEIN SEC"/>
    <property type="match status" value="1"/>
</dbReference>
<dbReference type="STRING" id="1801663.A2175_02175"/>
<evidence type="ECO:0000313" key="12">
    <source>
        <dbReference type="EMBL" id="OGZ18920.1"/>
    </source>
</evidence>
<comment type="subcellular location">
    <subcellularLocation>
        <location evidence="1 10">Cell membrane</location>
        <topology evidence="1 10">Multi-pass membrane protein</topology>
    </subcellularLocation>
</comment>
<keyword evidence="2 10" id="KW-0813">Transport</keyword>
<gene>
    <name evidence="10" type="primary">secF</name>
    <name evidence="12" type="ORF">A2175_02175</name>
</gene>
<feature type="transmembrane region" description="Helical" evidence="10">
    <location>
        <begin position="155"/>
        <end position="177"/>
    </location>
</feature>
<accession>A0A1G2E0R7</accession>
<dbReference type="AlphaFoldDB" id="A0A1G2E0R7"/>
<dbReference type="PROSITE" id="PS50156">
    <property type="entry name" value="SSD"/>
    <property type="match status" value="1"/>
</dbReference>
<dbReference type="GO" id="GO:0065002">
    <property type="term" value="P:intracellular protein transmembrane transport"/>
    <property type="evidence" value="ECO:0007669"/>
    <property type="project" value="UniProtKB-UniRule"/>
</dbReference>